<evidence type="ECO:0000256" key="3">
    <source>
        <dbReference type="SAM" id="SignalP"/>
    </source>
</evidence>
<comment type="caution">
    <text evidence="5">The sequence shown here is derived from an EMBL/GenBank/DDBJ whole genome shotgun (WGS) entry which is preliminary data.</text>
</comment>
<proteinExistence type="predicted"/>
<dbReference type="EMBL" id="CAUJNA010000021">
    <property type="protein sequence ID" value="CAJ1370482.1"/>
    <property type="molecule type" value="Genomic_DNA"/>
</dbReference>
<keyword evidence="6" id="KW-1185">Reference proteome</keyword>
<organism evidence="5 6">
    <name type="scientific">Effrenium voratum</name>
    <dbReference type="NCBI Taxonomy" id="2562239"/>
    <lineage>
        <taxon>Eukaryota</taxon>
        <taxon>Sar</taxon>
        <taxon>Alveolata</taxon>
        <taxon>Dinophyceae</taxon>
        <taxon>Suessiales</taxon>
        <taxon>Symbiodiniaceae</taxon>
        <taxon>Effrenium</taxon>
    </lineage>
</organism>
<dbReference type="PANTHER" id="PTHR30483:SF37">
    <property type="entry name" value="ABC TRANSPORTER SUBSTRATE-BINDING PROTEIN"/>
    <property type="match status" value="1"/>
</dbReference>
<dbReference type="Pfam" id="PF13458">
    <property type="entry name" value="Peripla_BP_6"/>
    <property type="match status" value="2"/>
</dbReference>
<dbReference type="PANTHER" id="PTHR30483">
    <property type="entry name" value="LEUCINE-SPECIFIC-BINDING PROTEIN"/>
    <property type="match status" value="1"/>
</dbReference>
<evidence type="ECO:0000256" key="1">
    <source>
        <dbReference type="ARBA" id="ARBA00022729"/>
    </source>
</evidence>
<sequence length="1282" mass="143004">MPWAPSWVLCLCLGLASASTFKIGVVTPQTTTGDNFFRGLEWWRDKVNAVGGVRSKDGITMQVELVMVYSGSTPESAAQKVLDFYNGSPTAVHALVNAFQQFNLAINDAMRANNVQKVLMHCSGGTPGMYGIVDLNVPRWGFQFGVMVPSADYASGVFKHIMTFNNRLPNKRVAFFRNTGNSFTDFTCGESIARATAEGLEVSEIFQYDLSASSDSYASVMLAGVRALQASGTQILMGCTWLDDGLALQKAIVAERLDLIASIILIAPTTGHWNVTFPRDSLGRSDGDFVLAPSQWHHTQSFLDYSSVGNTADFAEEFKNATGSDPDYLLASCTTAGIILERALSKVTLGNYSEPSTASGTCSCDVGFDEQLRLMVRDFEEETMYGRVRFDRFNQNVGHEAAVVQVLPNMGQTSVLPEENAQSRLNFPTPPWDERLACPPNCTDPNIFKIGVVGPAAGPGPNFRRGLEWWAKKVNDAGGMRTLNGERLTVELSFEDSEENNTLAAAKVIQYYYRLSDNVQAMVNTYFMHNIEVNEAMRLNQVDKLLLHCSGGEPEQYGYTQGDGQQKPRWIYQFGVMIPSSTYGEGVFNFLSKKLANADDEVLRQIVSSQNGRRVAFFRNVGNSFANYTCNEAIYQAQQAGLEVNVSTDVFDFDSRDPNYAATLWESIRNVKSRGISMSMGCTWIEDGIELQRAIVSERVELALNVILVAPATEQWFSAFPADDNGRSDGDYVLSPSQWHHTQNYRDESSVGDTSTFSQEFKAETGGDPDYLLASCVTAGIVIEKAMSSVNWFGRNQFDDNALRIATRDLRVDTMYGGVRFDNVNQNVGHDATVIQIQPGSTAGQTFQTSVLPETNSARNIIFPAPTWEWRNGCPPTRPISSNGFSCVEQVPDDFTLYYIIAICAAVPLLSLLALYFGRWTHSVLRRRREKYMLLWLNKLEDALWDQDEDSVRMAEGKLRSYRGTLCIRGKYVYTDTDDIRKEQSLQAGVGVAYLIGDFMASAFKATRVQDPTFHDLKHIFFLGEKKIGADKICPRDGKLGCAFVDTLPRQHRQKCTHFLSWSWAYTVRQVRSGLDFWIESSGLDPGKTFLFMCFFVNNQYRLLVGKDQHGADDLNLIFEGNLCRIGKMVALLDNWQEPVYLKRIWTIFEQYVAVTKDIEVKIILPRDAEANLFMTISRGAEGIRLVKESLCAVDSATADAWSPEDKEAIQSLIQRTCGFHTLNQHVRQVMINWVGDVVIGAMNRLINKGEDIAASANQWAGKAEFEGMRAPSRETTWSHML</sequence>
<feature type="domain" description="Leucine-binding protein" evidence="4">
    <location>
        <begin position="21"/>
        <end position="406"/>
    </location>
</feature>
<keyword evidence="2" id="KW-1133">Transmembrane helix</keyword>
<dbReference type="InterPro" id="IPR028081">
    <property type="entry name" value="Leu-bd"/>
</dbReference>
<evidence type="ECO:0000259" key="4">
    <source>
        <dbReference type="Pfam" id="PF13458"/>
    </source>
</evidence>
<gene>
    <name evidence="5" type="ORF">EVOR1521_LOCUS1044</name>
</gene>
<dbReference type="InterPro" id="IPR028082">
    <property type="entry name" value="Peripla_BP_I"/>
</dbReference>
<keyword evidence="1 3" id="KW-0732">Signal</keyword>
<evidence type="ECO:0000313" key="6">
    <source>
        <dbReference type="Proteomes" id="UP001178507"/>
    </source>
</evidence>
<keyword evidence="2" id="KW-0812">Transmembrane</keyword>
<dbReference type="Gene3D" id="3.40.50.2300">
    <property type="match status" value="4"/>
</dbReference>
<reference evidence="5" key="1">
    <citation type="submission" date="2023-08" db="EMBL/GenBank/DDBJ databases">
        <authorList>
            <person name="Chen Y."/>
            <person name="Shah S."/>
            <person name="Dougan E. K."/>
            <person name="Thang M."/>
            <person name="Chan C."/>
        </authorList>
    </citation>
    <scope>NUCLEOTIDE SEQUENCE</scope>
</reference>
<protein>
    <recommendedName>
        <fullName evidence="4">Leucine-binding protein domain-containing protein</fullName>
    </recommendedName>
</protein>
<dbReference type="Proteomes" id="UP001178507">
    <property type="component" value="Unassembled WGS sequence"/>
</dbReference>
<feature type="chain" id="PRO_5041249430" description="Leucine-binding protein domain-containing protein" evidence="3">
    <location>
        <begin position="19"/>
        <end position="1282"/>
    </location>
</feature>
<dbReference type="InterPro" id="IPR051010">
    <property type="entry name" value="BCAA_transport"/>
</dbReference>
<feature type="signal peptide" evidence="3">
    <location>
        <begin position="1"/>
        <end position="18"/>
    </location>
</feature>
<evidence type="ECO:0000256" key="2">
    <source>
        <dbReference type="SAM" id="Phobius"/>
    </source>
</evidence>
<accession>A0AA36HJY1</accession>
<feature type="transmembrane region" description="Helical" evidence="2">
    <location>
        <begin position="897"/>
        <end position="918"/>
    </location>
</feature>
<feature type="domain" description="Leucine-binding protein" evidence="4">
    <location>
        <begin position="451"/>
        <end position="838"/>
    </location>
</feature>
<evidence type="ECO:0000313" key="5">
    <source>
        <dbReference type="EMBL" id="CAJ1370482.1"/>
    </source>
</evidence>
<keyword evidence="2" id="KW-0472">Membrane</keyword>
<name>A0AA36HJY1_9DINO</name>
<dbReference type="SUPFAM" id="SSF53822">
    <property type="entry name" value="Periplasmic binding protein-like I"/>
    <property type="match status" value="2"/>
</dbReference>